<name>A0A512B0K4_9BACT</name>
<evidence type="ECO:0000313" key="2">
    <source>
        <dbReference type="Proteomes" id="UP000321532"/>
    </source>
</evidence>
<dbReference type="OrthoDB" id="9801102at2"/>
<dbReference type="AlphaFoldDB" id="A0A512B0K4"/>
<proteinExistence type="predicted"/>
<comment type="caution">
    <text evidence="1">The sequence shown here is derived from an EMBL/GenBank/DDBJ whole genome shotgun (WGS) entry which is preliminary data.</text>
</comment>
<keyword evidence="2" id="KW-1185">Reference proteome</keyword>
<accession>A0A512B0K4</accession>
<gene>
    <name evidence="1" type="ORF">AAE02nite_31600</name>
</gene>
<dbReference type="EMBL" id="BJYS01000024">
    <property type="protein sequence ID" value="GEO05496.1"/>
    <property type="molecule type" value="Genomic_DNA"/>
</dbReference>
<dbReference type="Gene3D" id="3.30.2310.20">
    <property type="entry name" value="RelE-like"/>
    <property type="match status" value="1"/>
</dbReference>
<dbReference type="InterPro" id="IPR035093">
    <property type="entry name" value="RelE/ParE_toxin_dom_sf"/>
</dbReference>
<dbReference type="InterPro" id="IPR007711">
    <property type="entry name" value="HigB-1"/>
</dbReference>
<dbReference type="Pfam" id="PF05015">
    <property type="entry name" value="HigB-like_toxin"/>
    <property type="match status" value="1"/>
</dbReference>
<reference evidence="1 2" key="1">
    <citation type="submission" date="2019-07" db="EMBL/GenBank/DDBJ databases">
        <title>Whole genome shotgun sequence of Adhaeribacter aerolatus NBRC 106133.</title>
        <authorList>
            <person name="Hosoyama A."/>
            <person name="Uohara A."/>
            <person name="Ohji S."/>
            <person name="Ichikawa N."/>
        </authorList>
    </citation>
    <scope>NUCLEOTIDE SEQUENCE [LARGE SCALE GENOMIC DNA]</scope>
    <source>
        <strain evidence="1 2">NBRC 106133</strain>
    </source>
</reference>
<dbReference type="RefSeq" id="WP_146899601.1">
    <property type="nucleotide sequence ID" value="NZ_BJYS01000024.1"/>
</dbReference>
<organism evidence="1 2">
    <name type="scientific">Adhaeribacter aerolatus</name>
    <dbReference type="NCBI Taxonomy" id="670289"/>
    <lineage>
        <taxon>Bacteria</taxon>
        <taxon>Pseudomonadati</taxon>
        <taxon>Bacteroidota</taxon>
        <taxon>Cytophagia</taxon>
        <taxon>Cytophagales</taxon>
        <taxon>Hymenobacteraceae</taxon>
        <taxon>Adhaeribacter</taxon>
    </lineage>
</organism>
<sequence length="94" mass="11071">MIVSFKHKGLERFFRKGDSSKLNQTHLPKIRRILAQLNAAQQVQDVNVPGWDLHPLKGNLKDHWSVKVNGNYRITFIFIEEKVEVLDINYLDYH</sequence>
<dbReference type="PANTHER" id="PTHR40266:SF2">
    <property type="entry name" value="TOXIN HIGB-1"/>
    <property type="match status" value="1"/>
</dbReference>
<protein>
    <submittedName>
        <fullName evidence="1">Protein killer protein</fullName>
    </submittedName>
</protein>
<dbReference type="Proteomes" id="UP000321532">
    <property type="component" value="Unassembled WGS sequence"/>
</dbReference>
<dbReference type="PANTHER" id="PTHR40266">
    <property type="entry name" value="TOXIN HIGB-1"/>
    <property type="match status" value="1"/>
</dbReference>
<evidence type="ECO:0000313" key="1">
    <source>
        <dbReference type="EMBL" id="GEO05496.1"/>
    </source>
</evidence>
<dbReference type="SUPFAM" id="SSF143011">
    <property type="entry name" value="RelE-like"/>
    <property type="match status" value="1"/>
</dbReference>